<keyword evidence="1" id="KW-0175">Coiled coil</keyword>
<dbReference type="Pfam" id="PF13779">
    <property type="entry name" value="DUF4175"/>
    <property type="match status" value="1"/>
</dbReference>
<feature type="compositionally biased region" description="Polar residues" evidence="2">
    <location>
        <begin position="1071"/>
        <end position="1086"/>
    </location>
</feature>
<proteinExistence type="predicted"/>
<evidence type="ECO:0000256" key="3">
    <source>
        <dbReference type="SAM" id="Phobius"/>
    </source>
</evidence>
<name>A0ABP0SJI1_9DINO</name>
<feature type="compositionally biased region" description="Polar residues" evidence="2">
    <location>
        <begin position="1222"/>
        <end position="1231"/>
    </location>
</feature>
<organism evidence="4 5">
    <name type="scientific">Durusdinium trenchii</name>
    <dbReference type="NCBI Taxonomy" id="1381693"/>
    <lineage>
        <taxon>Eukaryota</taxon>
        <taxon>Sar</taxon>
        <taxon>Alveolata</taxon>
        <taxon>Dinophyceae</taxon>
        <taxon>Suessiales</taxon>
        <taxon>Symbiodiniaceae</taxon>
        <taxon>Durusdinium</taxon>
    </lineage>
</organism>
<accession>A0ABP0SJI1</accession>
<feature type="compositionally biased region" description="Low complexity" evidence="2">
    <location>
        <begin position="1199"/>
        <end position="1213"/>
    </location>
</feature>
<dbReference type="PANTHER" id="PTHR45615:SF80">
    <property type="entry name" value="GRIP DOMAIN-CONTAINING PROTEIN"/>
    <property type="match status" value="1"/>
</dbReference>
<feature type="region of interest" description="Disordered" evidence="2">
    <location>
        <begin position="782"/>
        <end position="932"/>
    </location>
</feature>
<feature type="compositionally biased region" description="Low complexity" evidence="2">
    <location>
        <begin position="994"/>
        <end position="1015"/>
    </location>
</feature>
<evidence type="ECO:0000313" key="5">
    <source>
        <dbReference type="Proteomes" id="UP001642464"/>
    </source>
</evidence>
<feature type="compositionally biased region" description="Low complexity" evidence="2">
    <location>
        <begin position="835"/>
        <end position="856"/>
    </location>
</feature>
<feature type="transmembrane region" description="Helical" evidence="3">
    <location>
        <begin position="125"/>
        <end position="144"/>
    </location>
</feature>
<dbReference type="PANTHER" id="PTHR45615">
    <property type="entry name" value="MYOSIN HEAVY CHAIN, NON-MUSCLE"/>
    <property type="match status" value="1"/>
</dbReference>
<comment type="caution">
    <text evidence="4">The sequence shown here is derived from an EMBL/GenBank/DDBJ whole genome shotgun (WGS) entry which is preliminary data.</text>
</comment>
<feature type="compositionally biased region" description="Low complexity" evidence="2">
    <location>
        <begin position="1052"/>
        <end position="1070"/>
    </location>
</feature>
<evidence type="ECO:0000256" key="1">
    <source>
        <dbReference type="SAM" id="Coils"/>
    </source>
</evidence>
<dbReference type="EMBL" id="CAXAMM010043974">
    <property type="protein sequence ID" value="CAK9112555.1"/>
    <property type="molecule type" value="Genomic_DNA"/>
</dbReference>
<gene>
    <name evidence="4" type="ORF">SCF082_LOCUS52179</name>
</gene>
<dbReference type="InterPro" id="IPR012683">
    <property type="entry name" value="CHP02302_TM"/>
</dbReference>
<evidence type="ECO:0000313" key="4">
    <source>
        <dbReference type="EMBL" id="CAK9112555.1"/>
    </source>
</evidence>
<sequence length="1340" mass="144582">MIFVGLCCAAALAIDWTFDLPLLVRVSMLVSTALVIVAGVAWWIARPCLRSLSPIDLAALIENTEPAFQERLLTAVELSEPTATEGEQGSPVMRQWMVQQTVETIRDFDVDSAVDTREAMQRCGIGAAMLLGLILPFLIAGEAYGRLWTRVLNPWGNYDRVASLRIDVPDGDRTVAKGSDVKLFAVAERVIGETPLPESIWLHFTPAGGQQERRRMDWNEEAQGYTTVFPHLTQPLTFSMSAERARTRTYQLDIAEPPEATRLIADVRPPAYTGLAARRFDGAVGELTVPEFSRVQLEVAFNHPVTSARLLWLDPPAQDRSLANDVDIPAEHPKPIRTWNGFDVYNEIELSLSTDGLDATWSTDVARADLSGRYVLYAKDARGLETPAAPVRRMTLVPDAAPEIAFLDEEEQIAAQADDQLDIPLRATDDYGLAAFELHIDLARGPGIDEQRVLTVEPEMLGERRLQQAFRVDLKEFNLKNGMFLTLRGRAADERPLPGPNESWTAPRLIQIQDKAPPYGDATLAKQQERTEDFIEKLRDAVAERQTEVERLKKQAEQERNAEEWDQDPALEELRKELNELEAKLAELEETFEDRPLLDSLTEQMQKIREEQLTPAADQVGEAAQAELAKKPEALQAAAEDLEAAVDGLNELQEQFNQLAELQRDLRELNRLAQNADRLANDAQRLEQSPPMPPAADPSQDDVLERAQEQWENDRQELARDQQELVSDLEDLLERRPEVMQAAREALLEQLRKLADQADQLSEYQQARADNLEQDASRLSEQMQALAAAQEELRKEAEQLRKESGSPMDSGNENAPELAAMQQALDELRKGNPPLAQERQQQAAEALEQLGEQLAAMTEPMAPQESPAGQPMPQSDSEPAGQQPMGGEPQASGEPGSSPPTAGEGNMPEPAGDSEPSAPASSEGGMPEITDAFFLADVRNPVANAFRVPHVRRRRNNGTPSNAGEPSEAGPMGPMRGSPTHMEGMGDGPPQPSPASARAEAAQALAERQRALAQQVAEMLAQSGGGSEPMGSGAPMSPMNGAAPTPMTGADSPPSGSQPSGNGSPPSSGQMDNAGQNVAREQTENLADQFEQIAETLQAEPLSDQQLAQAAQAAQSGAQQAGQELQRAASELANSNTGRAASATDAAAQALKSAAAAARSAAGQSGSESPVPQSTGEQVAEASRQLTDAGKQLAQMSFPSESQQSQPGQSPGENDTPAGSDGANTPPSGAPQQMAGSQPSSASESLQQAAAALKQAAGKMGMSPNSPGDQPPAPGNPSSPGGGTGQPNDTGNEQLVDLTELNIDLDLSDPRDWGQLPGELRTELLETAGKRRDREYAPLI</sequence>
<feature type="compositionally biased region" description="Low complexity" evidence="2">
    <location>
        <begin position="1235"/>
        <end position="1259"/>
    </location>
</feature>
<reference evidence="4 5" key="1">
    <citation type="submission" date="2024-02" db="EMBL/GenBank/DDBJ databases">
        <authorList>
            <person name="Chen Y."/>
            <person name="Shah S."/>
            <person name="Dougan E. K."/>
            <person name="Thang M."/>
            <person name="Chan C."/>
        </authorList>
    </citation>
    <scope>NUCLEOTIDE SEQUENCE [LARGE SCALE GENOMIC DNA]</scope>
</reference>
<keyword evidence="3" id="KW-0472">Membrane</keyword>
<dbReference type="Proteomes" id="UP001642464">
    <property type="component" value="Unassembled WGS sequence"/>
</dbReference>
<protein>
    <submittedName>
        <fullName evidence="4">Uncharacterized protein</fullName>
    </submittedName>
</protein>
<feature type="coiled-coil region" evidence="1">
    <location>
        <begin position="535"/>
        <end position="594"/>
    </location>
</feature>
<evidence type="ECO:0000256" key="2">
    <source>
        <dbReference type="SAM" id="MobiDB-lite"/>
    </source>
</evidence>
<feature type="compositionally biased region" description="Low complexity" evidence="2">
    <location>
        <begin position="1140"/>
        <end position="1162"/>
    </location>
</feature>
<feature type="transmembrane region" description="Helical" evidence="3">
    <location>
        <begin position="23"/>
        <end position="45"/>
    </location>
</feature>
<keyword evidence="3" id="KW-0812">Transmembrane</keyword>
<feature type="compositionally biased region" description="Basic and acidic residues" evidence="2">
    <location>
        <begin position="791"/>
        <end position="804"/>
    </location>
</feature>
<feature type="region of interest" description="Disordered" evidence="2">
    <location>
        <begin position="947"/>
        <end position="1091"/>
    </location>
</feature>
<keyword evidence="5" id="KW-1185">Reference proteome</keyword>
<feature type="compositionally biased region" description="Low complexity" evidence="2">
    <location>
        <begin position="1105"/>
        <end position="1126"/>
    </location>
</feature>
<keyword evidence="3" id="KW-1133">Transmembrane helix</keyword>
<feature type="non-terminal residue" evidence="4">
    <location>
        <position position="1340"/>
    </location>
</feature>
<feature type="region of interest" description="Disordered" evidence="2">
    <location>
        <begin position="1104"/>
        <end position="1295"/>
    </location>
</feature>
<feature type="compositionally biased region" description="Polar residues" evidence="2">
    <location>
        <begin position="1163"/>
        <end position="1177"/>
    </location>
</feature>